<evidence type="ECO:0000313" key="3">
    <source>
        <dbReference type="EMBL" id="KAE8354301.1"/>
    </source>
</evidence>
<sequence length="65" mass="7647">MFLHAHFVRLLSLLFVQCFTQVEHQALSGIYPTLNIATPLLFYFVFLIHSHHGFFRPAKYSNPRL</sequence>
<keyword evidence="1" id="KW-0812">Transmembrane</keyword>
<protein>
    <submittedName>
        <fullName evidence="3">Uncharacterized protein</fullName>
    </submittedName>
</protein>
<feature type="signal peptide" evidence="2">
    <location>
        <begin position="1"/>
        <end position="20"/>
    </location>
</feature>
<feature type="transmembrane region" description="Helical" evidence="1">
    <location>
        <begin position="30"/>
        <end position="49"/>
    </location>
</feature>
<dbReference type="AlphaFoldDB" id="A0A5N6Z9F2"/>
<reference evidence="4" key="1">
    <citation type="submission" date="2019-04" db="EMBL/GenBank/DDBJ databases">
        <title>Friends and foes A comparative genomics studyof 23 Aspergillus species from section Flavi.</title>
        <authorList>
            <consortium name="DOE Joint Genome Institute"/>
            <person name="Kjaerbolling I."/>
            <person name="Vesth T."/>
            <person name="Frisvad J.C."/>
            <person name="Nybo J.L."/>
            <person name="Theobald S."/>
            <person name="Kildgaard S."/>
            <person name="Isbrandt T."/>
            <person name="Kuo A."/>
            <person name="Sato A."/>
            <person name="Lyhne E.K."/>
            <person name="Kogle M.E."/>
            <person name="Wiebenga A."/>
            <person name="Kun R.S."/>
            <person name="Lubbers R.J."/>
            <person name="Makela M.R."/>
            <person name="Barry K."/>
            <person name="Chovatia M."/>
            <person name="Clum A."/>
            <person name="Daum C."/>
            <person name="Haridas S."/>
            <person name="He G."/>
            <person name="LaButti K."/>
            <person name="Lipzen A."/>
            <person name="Mondo S."/>
            <person name="Riley R."/>
            <person name="Salamov A."/>
            <person name="Simmons B.A."/>
            <person name="Magnuson J.K."/>
            <person name="Henrissat B."/>
            <person name="Mortensen U.H."/>
            <person name="Larsen T.O."/>
            <person name="Devries R.P."/>
            <person name="Grigoriev I.V."/>
            <person name="Machida M."/>
            <person name="Baker S.E."/>
            <person name="Andersen M.R."/>
        </authorList>
    </citation>
    <scope>NUCLEOTIDE SEQUENCE [LARGE SCALE GENOMIC DNA]</scope>
    <source>
        <strain evidence="4">CBS 553.77</strain>
    </source>
</reference>
<evidence type="ECO:0000256" key="2">
    <source>
        <dbReference type="SAM" id="SignalP"/>
    </source>
</evidence>
<keyword evidence="1" id="KW-1133">Transmembrane helix</keyword>
<accession>A0A5N6Z9F2</accession>
<organism evidence="3 4">
    <name type="scientific">Aspergillus coremiiformis</name>
    <dbReference type="NCBI Taxonomy" id="138285"/>
    <lineage>
        <taxon>Eukaryota</taxon>
        <taxon>Fungi</taxon>
        <taxon>Dikarya</taxon>
        <taxon>Ascomycota</taxon>
        <taxon>Pezizomycotina</taxon>
        <taxon>Eurotiomycetes</taxon>
        <taxon>Eurotiomycetidae</taxon>
        <taxon>Eurotiales</taxon>
        <taxon>Aspergillaceae</taxon>
        <taxon>Aspergillus</taxon>
        <taxon>Aspergillus subgen. Circumdati</taxon>
    </lineage>
</organism>
<name>A0A5N6Z9F2_9EURO</name>
<proteinExistence type="predicted"/>
<keyword evidence="2" id="KW-0732">Signal</keyword>
<gene>
    <name evidence="3" type="ORF">BDV28DRAFT_87765</name>
</gene>
<dbReference type="EMBL" id="ML739075">
    <property type="protein sequence ID" value="KAE8354301.1"/>
    <property type="molecule type" value="Genomic_DNA"/>
</dbReference>
<feature type="chain" id="PRO_5024971987" evidence="2">
    <location>
        <begin position="21"/>
        <end position="65"/>
    </location>
</feature>
<evidence type="ECO:0000256" key="1">
    <source>
        <dbReference type="SAM" id="Phobius"/>
    </source>
</evidence>
<keyword evidence="1" id="KW-0472">Membrane</keyword>
<evidence type="ECO:0000313" key="4">
    <source>
        <dbReference type="Proteomes" id="UP000327118"/>
    </source>
</evidence>
<keyword evidence="4" id="KW-1185">Reference proteome</keyword>
<dbReference type="Proteomes" id="UP000327118">
    <property type="component" value="Unassembled WGS sequence"/>
</dbReference>